<dbReference type="InterPro" id="IPR000477">
    <property type="entry name" value="RT_dom"/>
</dbReference>
<evidence type="ECO:0000259" key="1">
    <source>
        <dbReference type="PROSITE" id="PS50878"/>
    </source>
</evidence>
<evidence type="ECO:0000313" key="3">
    <source>
        <dbReference type="Proteomes" id="UP000729402"/>
    </source>
</evidence>
<dbReference type="PANTHER" id="PTHR33116">
    <property type="entry name" value="REVERSE TRANSCRIPTASE ZINC-BINDING DOMAIN-CONTAINING PROTEIN-RELATED-RELATED"/>
    <property type="match status" value="1"/>
</dbReference>
<name>A0A8J5RQR3_ZIZPA</name>
<proteinExistence type="predicted"/>
<dbReference type="PROSITE" id="PS50878">
    <property type="entry name" value="RT_POL"/>
    <property type="match status" value="1"/>
</dbReference>
<sequence>MDTVEHSAILFMLNKLGFPNLWITWINSILNSASTTILLNGSVGKFFKCKRGVRQGDPLSPLLFVIAAELLQIMLNTASSQGIIKAPNCHMENDFPIIQYADDTLIFVEATQRNIFCIKGLLNTYTNFTGLKINLAKSCLIPLNTEKVQAEILSKTFGCPLGELPLPYLGLPLGTRLPKFQEFGELLNRIENRLAATSFWLTTAGKLQIVNSVLTALPTYSMCMFQLPAKVVHRIDQARRACLWRGRTPEESMKPLVKWEHVYKPKEKGGLGVINIRAQNNALLLKMLDKFYNKRDIPWVNLIWQKYYNSGNVPHLQTSRGSAWWKSILKHIPNFLAIARPLVGNGITTSIWFDMWTDTPIHLMLGRLFTFAKHQGWSIQKFKTQDILGQPFFLPLSLEAETELAFLQHLLLQITIRENTNDNWNYIWGNGPYQAKKLYAYTFNHMIVHPAYKWIWKCQCAMKMKVFFWLLLKDRLNTKYLLQRKNLMQVGGDCLCTLCDEQSRETSHHLFVDCQFAKECWNKIGILWPVNEQLEEQVAMIKGNCRQKFIMEVILIGAWTIWLHRNSCIFRQQVPSVTNWWTNFKECLSLQSHRIKLEIISELLA</sequence>
<dbReference type="Proteomes" id="UP000729402">
    <property type="component" value="Unassembled WGS sequence"/>
</dbReference>
<dbReference type="AlphaFoldDB" id="A0A8J5RQR3"/>
<dbReference type="OrthoDB" id="675401at2759"/>
<reference evidence="2" key="1">
    <citation type="journal article" date="2021" name="bioRxiv">
        <title>Whole Genome Assembly and Annotation of Northern Wild Rice, Zizania palustris L., Supports a Whole Genome Duplication in the Zizania Genus.</title>
        <authorList>
            <person name="Haas M."/>
            <person name="Kono T."/>
            <person name="Macchietto M."/>
            <person name="Millas R."/>
            <person name="McGilp L."/>
            <person name="Shao M."/>
            <person name="Duquette J."/>
            <person name="Hirsch C.N."/>
            <person name="Kimball J."/>
        </authorList>
    </citation>
    <scope>NUCLEOTIDE SEQUENCE</scope>
    <source>
        <tissue evidence="2">Fresh leaf tissue</tissue>
    </source>
</reference>
<dbReference type="Pfam" id="PF00078">
    <property type="entry name" value="RVT_1"/>
    <property type="match status" value="1"/>
</dbReference>
<comment type="caution">
    <text evidence="2">The sequence shown here is derived from an EMBL/GenBank/DDBJ whole genome shotgun (WGS) entry which is preliminary data.</text>
</comment>
<dbReference type="EMBL" id="JAAALK010000289">
    <property type="protein sequence ID" value="KAG8051284.1"/>
    <property type="molecule type" value="Genomic_DNA"/>
</dbReference>
<dbReference type="Pfam" id="PF13966">
    <property type="entry name" value="zf-RVT"/>
    <property type="match status" value="1"/>
</dbReference>
<dbReference type="PANTHER" id="PTHR33116:SF87">
    <property type="entry name" value="OS01G0158850 PROTEIN"/>
    <property type="match status" value="1"/>
</dbReference>
<evidence type="ECO:0000313" key="2">
    <source>
        <dbReference type="EMBL" id="KAG8051284.1"/>
    </source>
</evidence>
<keyword evidence="3" id="KW-1185">Reference proteome</keyword>
<gene>
    <name evidence="2" type="ORF">GUJ93_ZPchr0009g2396</name>
</gene>
<feature type="domain" description="Reverse transcriptase" evidence="1">
    <location>
        <begin position="1"/>
        <end position="173"/>
    </location>
</feature>
<accession>A0A8J5RQR3</accession>
<organism evidence="2 3">
    <name type="scientific">Zizania palustris</name>
    <name type="common">Northern wild rice</name>
    <dbReference type="NCBI Taxonomy" id="103762"/>
    <lineage>
        <taxon>Eukaryota</taxon>
        <taxon>Viridiplantae</taxon>
        <taxon>Streptophyta</taxon>
        <taxon>Embryophyta</taxon>
        <taxon>Tracheophyta</taxon>
        <taxon>Spermatophyta</taxon>
        <taxon>Magnoliopsida</taxon>
        <taxon>Liliopsida</taxon>
        <taxon>Poales</taxon>
        <taxon>Poaceae</taxon>
        <taxon>BOP clade</taxon>
        <taxon>Oryzoideae</taxon>
        <taxon>Oryzeae</taxon>
        <taxon>Zizaniinae</taxon>
        <taxon>Zizania</taxon>
    </lineage>
</organism>
<dbReference type="InterPro" id="IPR026960">
    <property type="entry name" value="RVT-Znf"/>
</dbReference>
<reference evidence="2" key="2">
    <citation type="submission" date="2021-02" db="EMBL/GenBank/DDBJ databases">
        <authorList>
            <person name="Kimball J.A."/>
            <person name="Haas M.W."/>
            <person name="Macchietto M."/>
            <person name="Kono T."/>
            <person name="Duquette J."/>
            <person name="Shao M."/>
        </authorList>
    </citation>
    <scope>NUCLEOTIDE SEQUENCE</scope>
    <source>
        <tissue evidence="2">Fresh leaf tissue</tissue>
    </source>
</reference>
<protein>
    <recommendedName>
        <fullName evidence="1">Reverse transcriptase domain-containing protein</fullName>
    </recommendedName>
</protein>